<protein>
    <submittedName>
        <fullName evidence="9">RagB/SusD family nutrient uptake outer membrane protein</fullName>
    </submittedName>
</protein>
<feature type="domain" description="RagB/SusD" evidence="7">
    <location>
        <begin position="319"/>
        <end position="715"/>
    </location>
</feature>
<comment type="similarity">
    <text evidence="2">Belongs to the SusD family.</text>
</comment>
<dbReference type="AlphaFoldDB" id="A0A4P7W795"/>
<evidence type="ECO:0000256" key="2">
    <source>
        <dbReference type="ARBA" id="ARBA00006275"/>
    </source>
</evidence>
<keyword evidence="5" id="KW-0998">Cell outer membrane</keyword>
<evidence type="ECO:0000256" key="3">
    <source>
        <dbReference type="ARBA" id="ARBA00022729"/>
    </source>
</evidence>
<dbReference type="Pfam" id="PF14322">
    <property type="entry name" value="SusD-like_3"/>
    <property type="match status" value="1"/>
</dbReference>
<accession>A0A4P7W795</accession>
<gene>
    <name evidence="9" type="ORF">E7747_15060</name>
</gene>
<proteinExistence type="inferred from homology"/>
<dbReference type="Gene3D" id="1.25.40.390">
    <property type="match status" value="1"/>
</dbReference>
<feature type="signal peptide" evidence="6">
    <location>
        <begin position="1"/>
        <end position="20"/>
    </location>
</feature>
<keyword evidence="4" id="KW-0472">Membrane</keyword>
<feature type="domain" description="SusD-like N-terminal" evidence="8">
    <location>
        <begin position="112"/>
        <end position="237"/>
    </location>
</feature>
<evidence type="ECO:0000259" key="8">
    <source>
        <dbReference type="Pfam" id="PF14322"/>
    </source>
</evidence>
<evidence type="ECO:0000313" key="10">
    <source>
        <dbReference type="Proteomes" id="UP000297149"/>
    </source>
</evidence>
<name>A0A4P7W795_9BACT</name>
<evidence type="ECO:0000256" key="4">
    <source>
        <dbReference type="ARBA" id="ARBA00023136"/>
    </source>
</evidence>
<evidence type="ECO:0000256" key="6">
    <source>
        <dbReference type="SAM" id="SignalP"/>
    </source>
</evidence>
<dbReference type="InterPro" id="IPR012944">
    <property type="entry name" value="SusD_RagB_dom"/>
</dbReference>
<dbReference type="KEGG" id="ddb:E7747_15060"/>
<dbReference type="GO" id="GO:0009279">
    <property type="term" value="C:cell outer membrane"/>
    <property type="evidence" value="ECO:0007669"/>
    <property type="project" value="UniProtKB-SubCell"/>
</dbReference>
<dbReference type="RefSeq" id="WP_136416821.1">
    <property type="nucleotide sequence ID" value="NZ_CP039396.1"/>
</dbReference>
<dbReference type="EMBL" id="CP039396">
    <property type="protein sequence ID" value="QCD43460.1"/>
    <property type="molecule type" value="Genomic_DNA"/>
</dbReference>
<evidence type="ECO:0000256" key="5">
    <source>
        <dbReference type="ARBA" id="ARBA00023237"/>
    </source>
</evidence>
<dbReference type="Pfam" id="PF07980">
    <property type="entry name" value="SusD_RagB"/>
    <property type="match status" value="1"/>
</dbReference>
<sequence length="736" mass="82076">MKFKTYSIAAMACLALSSCSDDFLKDMKNYESTTPEAYNYYSGALGRLADVYALALPYGNSSSVPIWQVPSNGRADDESKSTEEYSGFGCYVNGEITLSSTSQTNSVPDYFQGQARKVRNSTWGRIRNVNDVIAGISGSTLTEEQKNELLGQAYFLRAWCYYLMFKWYGGVPIITEVQNPVPGKSTARSTTRETFDFICEDLDHAAELLAPFTANGGWTSTDYGRATTAAALALKGRMMVLYASPLFNRANDKSRWEAAYKFFQEAIPEINKCGNHLAYEGNPGENASNWAKMFIEDGINPEAIYVALYNQIATGGTPDYSKNNDWEQGIRPSNTLGSGGKVPSAAIIDLFPMKDGKRPSSYNSYTVLSPSAIEYNPDLPFLDRDPRFYRTFAFPGVCWAFNGNPMNDENHNAYNGPDYQLWNYVWYSDASDRGNIESGNTYGPDGLMGNVKGMYVRKRTDDLHVNTSARYAYTQGTGFKYSAAPYMEIRYTEVLLNYAEAACQSGHSDVAVDQLKRIRGRVGYTAENNYGLQTGLEGNEAACMAAILYERQIEFAYEGKRFDDLRRWMLFDGGTQTVPGAPSTWKLTGWGGNTCQYLGFEPLNGTRRENMEFRVQDKYNGGLGGDKWVIGGKNPDPLADVSRPAAVDYRNELEPQLKNLADFYTTYLERAVKKGDNYNSAHAQLYMNYQPQYYFPGFAYGVSVNNEGLEQTIGWMDASTNATGTFDPLAETVTEK</sequence>
<dbReference type="InterPro" id="IPR033985">
    <property type="entry name" value="SusD-like_N"/>
</dbReference>
<organism evidence="9 10">
    <name type="scientific">Duncaniella dubosii</name>
    <dbReference type="NCBI Taxonomy" id="2518971"/>
    <lineage>
        <taxon>Bacteria</taxon>
        <taxon>Pseudomonadati</taxon>
        <taxon>Bacteroidota</taxon>
        <taxon>Bacteroidia</taxon>
        <taxon>Bacteroidales</taxon>
        <taxon>Muribaculaceae</taxon>
        <taxon>Duncaniella</taxon>
    </lineage>
</organism>
<keyword evidence="10" id="KW-1185">Reference proteome</keyword>
<dbReference type="SUPFAM" id="SSF48452">
    <property type="entry name" value="TPR-like"/>
    <property type="match status" value="1"/>
</dbReference>
<evidence type="ECO:0000256" key="1">
    <source>
        <dbReference type="ARBA" id="ARBA00004442"/>
    </source>
</evidence>
<comment type="subcellular location">
    <subcellularLocation>
        <location evidence="1">Cell outer membrane</location>
    </subcellularLocation>
</comment>
<evidence type="ECO:0000259" key="7">
    <source>
        <dbReference type="Pfam" id="PF07980"/>
    </source>
</evidence>
<dbReference type="InterPro" id="IPR011990">
    <property type="entry name" value="TPR-like_helical_dom_sf"/>
</dbReference>
<feature type="chain" id="PRO_5020704708" evidence="6">
    <location>
        <begin position="21"/>
        <end position="736"/>
    </location>
</feature>
<keyword evidence="3 6" id="KW-0732">Signal</keyword>
<reference evidence="10" key="1">
    <citation type="submission" date="2019-02" db="EMBL/GenBank/DDBJ databases">
        <title>Isolation and identification of novel species under the genus Muribaculum.</title>
        <authorList>
            <person name="Miyake S."/>
            <person name="Ding Y."/>
            <person name="Low A."/>
            <person name="Soh M."/>
            <person name="Seedorf H."/>
        </authorList>
    </citation>
    <scope>NUCLEOTIDE SEQUENCE [LARGE SCALE GENOMIC DNA]</scope>
    <source>
        <strain evidence="10">H5</strain>
    </source>
</reference>
<dbReference type="Proteomes" id="UP000297149">
    <property type="component" value="Chromosome"/>
</dbReference>
<evidence type="ECO:0000313" key="9">
    <source>
        <dbReference type="EMBL" id="QCD43460.1"/>
    </source>
</evidence>
<dbReference type="PROSITE" id="PS51257">
    <property type="entry name" value="PROKAR_LIPOPROTEIN"/>
    <property type="match status" value="1"/>
</dbReference>